<reference evidence="3 4" key="1">
    <citation type="submission" date="2020-08" db="EMBL/GenBank/DDBJ databases">
        <title>Genomic Encyclopedia of Type Strains, Phase IV (KMG-IV): sequencing the most valuable type-strain genomes for metagenomic binning, comparative biology and taxonomic classification.</title>
        <authorList>
            <person name="Goeker M."/>
        </authorList>
    </citation>
    <scope>NUCLEOTIDE SEQUENCE [LARGE SCALE GENOMIC DNA]</scope>
    <source>
        <strain evidence="3 4">DSM 103570</strain>
    </source>
</reference>
<evidence type="ECO:0000313" key="4">
    <source>
        <dbReference type="Proteomes" id="UP000588647"/>
    </source>
</evidence>
<dbReference type="AlphaFoldDB" id="A0A7W6HAX0"/>
<dbReference type="EMBL" id="JACIEM010000001">
    <property type="protein sequence ID" value="MBB4001806.1"/>
    <property type="molecule type" value="Genomic_DNA"/>
</dbReference>
<feature type="chain" id="PRO_5031364126" description="DUF2799 domain-containing protein" evidence="2">
    <location>
        <begin position="23"/>
        <end position="189"/>
    </location>
</feature>
<feature type="coiled-coil region" evidence="1">
    <location>
        <begin position="126"/>
        <end position="177"/>
    </location>
</feature>
<dbReference type="InterPro" id="IPR021242">
    <property type="entry name" value="DUF2799"/>
</dbReference>
<protein>
    <recommendedName>
        <fullName evidence="5">DUF2799 domain-containing protein</fullName>
    </recommendedName>
</protein>
<comment type="caution">
    <text evidence="3">The sequence shown here is derived from an EMBL/GenBank/DDBJ whole genome shotgun (WGS) entry which is preliminary data.</text>
</comment>
<dbReference type="Proteomes" id="UP000588647">
    <property type="component" value="Unassembled WGS sequence"/>
</dbReference>
<evidence type="ECO:0000313" key="3">
    <source>
        <dbReference type="EMBL" id="MBB4001806.1"/>
    </source>
</evidence>
<evidence type="ECO:0000256" key="2">
    <source>
        <dbReference type="SAM" id="SignalP"/>
    </source>
</evidence>
<organism evidence="3 4">
    <name type="scientific">Aurantimonas endophytica</name>
    <dbReference type="NCBI Taxonomy" id="1522175"/>
    <lineage>
        <taxon>Bacteria</taxon>
        <taxon>Pseudomonadati</taxon>
        <taxon>Pseudomonadota</taxon>
        <taxon>Alphaproteobacteria</taxon>
        <taxon>Hyphomicrobiales</taxon>
        <taxon>Aurantimonadaceae</taxon>
        <taxon>Aurantimonas</taxon>
    </lineage>
</organism>
<gene>
    <name evidence="3" type="ORF">GGR03_000853</name>
</gene>
<keyword evidence="2" id="KW-0732">Signal</keyword>
<feature type="signal peptide" evidence="2">
    <location>
        <begin position="1"/>
        <end position="22"/>
    </location>
</feature>
<dbReference type="PROSITE" id="PS51257">
    <property type="entry name" value="PROKAR_LIPOPROTEIN"/>
    <property type="match status" value="1"/>
</dbReference>
<proteinExistence type="predicted"/>
<keyword evidence="1" id="KW-0175">Coiled coil</keyword>
<evidence type="ECO:0000256" key="1">
    <source>
        <dbReference type="SAM" id="Coils"/>
    </source>
</evidence>
<accession>A0A7W6HAX0</accession>
<evidence type="ECO:0008006" key="5">
    <source>
        <dbReference type="Google" id="ProtNLM"/>
    </source>
</evidence>
<sequence length="189" mass="21432">MKNMTWALSLVVGAALALGACATLSEEECVTSDWRRLGETDGASGKPIGFVAEHQAACSKHGITPDAAAWRAGWDGGITTFCTPANGARLGAEGRYYADSCPIDLKDGFEAPYYANKKVYDARQHRDQLRSRIDVLRYEIDEIRDDDKERREKRREIERLRDDLWDAEDELRRAEDDLRYERFADLVGR</sequence>
<dbReference type="Pfam" id="PF10973">
    <property type="entry name" value="DUF2799"/>
    <property type="match status" value="1"/>
</dbReference>
<name>A0A7W6HAX0_9HYPH</name>
<keyword evidence="4" id="KW-1185">Reference proteome</keyword>